<feature type="repeat" description="ANK" evidence="3">
    <location>
        <begin position="45"/>
        <end position="77"/>
    </location>
</feature>
<dbReference type="InterPro" id="IPR036770">
    <property type="entry name" value="Ankyrin_rpt-contain_sf"/>
</dbReference>
<keyword evidence="2 3" id="KW-0040">ANK repeat</keyword>
<feature type="repeat" description="ANK" evidence="3">
    <location>
        <begin position="183"/>
        <end position="215"/>
    </location>
</feature>
<reference evidence="5" key="1">
    <citation type="submission" date="2020-01" db="EMBL/GenBank/DDBJ databases">
        <authorList>
            <consortium name="DOE Joint Genome Institute"/>
            <person name="Haridas S."/>
            <person name="Albert R."/>
            <person name="Binder M."/>
            <person name="Bloem J."/>
            <person name="Labutti K."/>
            <person name="Salamov A."/>
            <person name="Andreopoulos B."/>
            <person name="Baker S.E."/>
            <person name="Barry K."/>
            <person name="Bills G."/>
            <person name="Bluhm B.H."/>
            <person name="Cannon C."/>
            <person name="Castanera R."/>
            <person name="Culley D.E."/>
            <person name="Daum C."/>
            <person name="Ezra D."/>
            <person name="Gonzalez J.B."/>
            <person name="Henrissat B."/>
            <person name="Kuo A."/>
            <person name="Liang C."/>
            <person name="Lipzen A."/>
            <person name="Lutzoni F."/>
            <person name="Magnuson J."/>
            <person name="Mondo S."/>
            <person name="Nolan M."/>
            <person name="Ohm R."/>
            <person name="Pangilinan J."/>
            <person name="Park H.-J."/>
            <person name="Ramirez L."/>
            <person name="Alfaro M."/>
            <person name="Sun H."/>
            <person name="Tritt A."/>
            <person name="Yoshinaga Y."/>
            <person name="Zwiers L.-H."/>
            <person name="Turgeon B.G."/>
            <person name="Goodwin S.B."/>
            <person name="Spatafora J.W."/>
            <person name="Crous P.W."/>
            <person name="Grigoriev I.V."/>
        </authorList>
    </citation>
    <scope>NUCLEOTIDE SEQUENCE</scope>
    <source>
        <strain evidence="5">CBS 342.82</strain>
    </source>
</reference>
<evidence type="ECO:0000313" key="5">
    <source>
        <dbReference type="RefSeq" id="XP_033456489.1"/>
    </source>
</evidence>
<dbReference type="RefSeq" id="XP_033456489.1">
    <property type="nucleotide sequence ID" value="XM_033601842.1"/>
</dbReference>
<reference evidence="5" key="3">
    <citation type="submission" date="2025-08" db="UniProtKB">
        <authorList>
            <consortium name="RefSeq"/>
        </authorList>
    </citation>
    <scope>IDENTIFICATION</scope>
    <source>
        <strain evidence="5">CBS 342.82</strain>
    </source>
</reference>
<dbReference type="Proteomes" id="UP000504637">
    <property type="component" value="Unplaced"/>
</dbReference>
<dbReference type="GeneID" id="54359642"/>
<reference evidence="5" key="2">
    <citation type="submission" date="2020-04" db="EMBL/GenBank/DDBJ databases">
        <authorList>
            <consortium name="NCBI Genome Project"/>
        </authorList>
    </citation>
    <scope>NUCLEOTIDE SEQUENCE</scope>
    <source>
        <strain evidence="5">CBS 342.82</strain>
    </source>
</reference>
<feature type="repeat" description="ANK" evidence="3">
    <location>
        <begin position="150"/>
        <end position="182"/>
    </location>
</feature>
<evidence type="ECO:0000256" key="2">
    <source>
        <dbReference type="ARBA" id="ARBA00023043"/>
    </source>
</evidence>
<evidence type="ECO:0000256" key="3">
    <source>
        <dbReference type="PROSITE-ProRule" id="PRU00023"/>
    </source>
</evidence>
<evidence type="ECO:0000313" key="4">
    <source>
        <dbReference type="Proteomes" id="UP000504637"/>
    </source>
</evidence>
<dbReference type="Gene3D" id="1.25.40.20">
    <property type="entry name" value="Ankyrin repeat-containing domain"/>
    <property type="match status" value="1"/>
</dbReference>
<dbReference type="AlphaFoldDB" id="A0A6J3LUV8"/>
<sequence length="256" mass="27983">MFRIFVDPSIRPHDTALVKAIKSRDIGLVERLAGVAGLKGLVDENGNSALHVAAHLGLRYEAECLMINGANIEAENKLGHTPLVQAIRAKQLTLVNLLLEYGANKNAVNHGGRTTLQGACQMQCTDIIVALLAFTDSVQLEEFVNRRADNGRTALSFMSPTGAIEIIKLLLDAGASPEIEDQNGNSSLSWAAFWGQTETVKLFLDSGASKNPPSRISKWKKNGFQTSVSEKTRVEILALLETPESSRFKWKWGRSK</sequence>
<dbReference type="SUPFAM" id="SSF48403">
    <property type="entry name" value="Ankyrin repeat"/>
    <property type="match status" value="1"/>
</dbReference>
<accession>A0A6J3LUV8</accession>
<gene>
    <name evidence="5" type="ORF">K489DRAFT_325652</name>
</gene>
<keyword evidence="1" id="KW-0677">Repeat</keyword>
<evidence type="ECO:0000256" key="1">
    <source>
        <dbReference type="ARBA" id="ARBA00022737"/>
    </source>
</evidence>
<organism evidence="5">
    <name type="scientific">Dissoconium aciculare CBS 342.82</name>
    <dbReference type="NCBI Taxonomy" id="1314786"/>
    <lineage>
        <taxon>Eukaryota</taxon>
        <taxon>Fungi</taxon>
        <taxon>Dikarya</taxon>
        <taxon>Ascomycota</taxon>
        <taxon>Pezizomycotina</taxon>
        <taxon>Dothideomycetes</taxon>
        <taxon>Dothideomycetidae</taxon>
        <taxon>Mycosphaerellales</taxon>
        <taxon>Dissoconiaceae</taxon>
        <taxon>Dissoconium</taxon>
    </lineage>
</organism>
<dbReference type="PANTHER" id="PTHR24171">
    <property type="entry name" value="ANKYRIN REPEAT DOMAIN-CONTAINING PROTEIN 39-RELATED"/>
    <property type="match status" value="1"/>
</dbReference>
<feature type="repeat" description="ANK" evidence="3">
    <location>
        <begin position="78"/>
        <end position="110"/>
    </location>
</feature>
<dbReference type="SMART" id="SM00248">
    <property type="entry name" value="ANK"/>
    <property type="match status" value="5"/>
</dbReference>
<keyword evidence="4" id="KW-1185">Reference proteome</keyword>
<dbReference type="InterPro" id="IPR002110">
    <property type="entry name" value="Ankyrin_rpt"/>
</dbReference>
<dbReference type="PROSITE" id="PS50297">
    <property type="entry name" value="ANK_REP_REGION"/>
    <property type="match status" value="4"/>
</dbReference>
<name>A0A6J3LUV8_9PEZI</name>
<dbReference type="Pfam" id="PF12796">
    <property type="entry name" value="Ank_2"/>
    <property type="match status" value="2"/>
</dbReference>
<protein>
    <submittedName>
        <fullName evidence="5">Ankyrin</fullName>
    </submittedName>
</protein>
<dbReference type="PROSITE" id="PS50088">
    <property type="entry name" value="ANK_REPEAT"/>
    <property type="match status" value="4"/>
</dbReference>
<dbReference type="OrthoDB" id="539213at2759"/>
<proteinExistence type="predicted"/>